<evidence type="ECO:0000313" key="9">
    <source>
        <dbReference type="EMBL" id="KAK0625825.1"/>
    </source>
</evidence>
<dbReference type="InterPro" id="IPR021765">
    <property type="entry name" value="UstYa-like"/>
</dbReference>
<comment type="pathway">
    <text evidence="2">Mycotoxin biosynthesis.</text>
</comment>
<evidence type="ECO:0000256" key="5">
    <source>
        <dbReference type="ARBA" id="ARBA00023026"/>
    </source>
</evidence>
<dbReference type="PANTHER" id="PTHR33365">
    <property type="entry name" value="YALI0B05434P"/>
    <property type="match status" value="1"/>
</dbReference>
<feature type="non-terminal residue" evidence="9">
    <location>
        <position position="158"/>
    </location>
</feature>
<accession>A0AA39X228</accession>
<evidence type="ECO:0000256" key="4">
    <source>
        <dbReference type="ARBA" id="ARBA00022989"/>
    </source>
</evidence>
<comment type="subcellular location">
    <subcellularLocation>
        <location evidence="1">Membrane</location>
        <topology evidence="1">Single-pass membrane protein</topology>
    </subcellularLocation>
</comment>
<keyword evidence="10" id="KW-1185">Reference proteome</keyword>
<evidence type="ECO:0000256" key="2">
    <source>
        <dbReference type="ARBA" id="ARBA00004685"/>
    </source>
</evidence>
<evidence type="ECO:0000256" key="7">
    <source>
        <dbReference type="ARBA" id="ARBA00023180"/>
    </source>
</evidence>
<comment type="similarity">
    <text evidence="8">Belongs to the ustYa family.</text>
</comment>
<keyword evidence="6" id="KW-0472">Membrane</keyword>
<keyword evidence="5" id="KW-0843">Virulence</keyword>
<evidence type="ECO:0000256" key="8">
    <source>
        <dbReference type="ARBA" id="ARBA00035112"/>
    </source>
</evidence>
<dbReference type="EMBL" id="JAULSU010000002">
    <property type="protein sequence ID" value="KAK0625825.1"/>
    <property type="molecule type" value="Genomic_DNA"/>
</dbReference>
<gene>
    <name evidence="9" type="ORF">B0T14DRAFT_405338</name>
</gene>
<comment type="caution">
    <text evidence="9">The sequence shown here is derived from an EMBL/GenBank/DDBJ whole genome shotgun (WGS) entry which is preliminary data.</text>
</comment>
<sequence length="158" mass="18133">HPVQWVGEFSAPSKWRGTPNAAVDAAWDSIAHMGAISVPTEELERLGRLRNSSVTLPSGDGGGYMASIAAFHQMHCLNLLRKYSYLDYYRVKPDEAAFFNAPTLRVHVDHCIEMLRQVLMCSADLHLIVYDWVEQVHYPWPDFGTDHMCRDYEQVHNW</sequence>
<name>A0AA39X228_9PEZI</name>
<evidence type="ECO:0000256" key="1">
    <source>
        <dbReference type="ARBA" id="ARBA00004167"/>
    </source>
</evidence>
<dbReference type="Pfam" id="PF11807">
    <property type="entry name" value="UstYa"/>
    <property type="match status" value="1"/>
</dbReference>
<evidence type="ECO:0000256" key="3">
    <source>
        <dbReference type="ARBA" id="ARBA00022692"/>
    </source>
</evidence>
<proteinExistence type="inferred from homology"/>
<dbReference type="AlphaFoldDB" id="A0AA39X228"/>
<keyword evidence="7" id="KW-0325">Glycoprotein</keyword>
<reference evidence="9" key="1">
    <citation type="submission" date="2023-06" db="EMBL/GenBank/DDBJ databases">
        <title>Genome-scale phylogeny and comparative genomics of the fungal order Sordariales.</title>
        <authorList>
            <consortium name="Lawrence Berkeley National Laboratory"/>
            <person name="Hensen N."/>
            <person name="Bonometti L."/>
            <person name="Westerberg I."/>
            <person name="Brannstrom I.O."/>
            <person name="Guillou S."/>
            <person name="Cros-Aarteil S."/>
            <person name="Calhoun S."/>
            <person name="Haridas S."/>
            <person name="Kuo A."/>
            <person name="Mondo S."/>
            <person name="Pangilinan J."/>
            <person name="Riley R."/>
            <person name="Labutti K."/>
            <person name="Andreopoulos B."/>
            <person name="Lipzen A."/>
            <person name="Chen C."/>
            <person name="Yanf M."/>
            <person name="Daum C."/>
            <person name="Ng V."/>
            <person name="Clum A."/>
            <person name="Steindorff A."/>
            <person name="Ohm R."/>
            <person name="Martin F."/>
            <person name="Silar P."/>
            <person name="Natvig D."/>
            <person name="Lalanne C."/>
            <person name="Gautier V."/>
            <person name="Ament-Velasquez S.L."/>
            <person name="Kruys A."/>
            <person name="Hutchinson M.I."/>
            <person name="Powell A.J."/>
            <person name="Barry K."/>
            <person name="Miller A.N."/>
            <person name="Grigoriev I.V."/>
            <person name="Debuchy R."/>
            <person name="Gladieux P."/>
            <person name="Thoren M.H."/>
            <person name="Johannesson H."/>
        </authorList>
    </citation>
    <scope>NUCLEOTIDE SEQUENCE</scope>
    <source>
        <strain evidence="9">CBS 606.72</strain>
    </source>
</reference>
<protein>
    <recommendedName>
        <fullName evidence="11">Tat pathway signal sequence</fullName>
    </recommendedName>
</protein>
<feature type="non-terminal residue" evidence="9">
    <location>
        <position position="1"/>
    </location>
</feature>
<dbReference type="GO" id="GO:0016020">
    <property type="term" value="C:membrane"/>
    <property type="evidence" value="ECO:0007669"/>
    <property type="project" value="UniProtKB-SubCell"/>
</dbReference>
<keyword evidence="3" id="KW-0812">Transmembrane</keyword>
<dbReference type="Proteomes" id="UP001175000">
    <property type="component" value="Unassembled WGS sequence"/>
</dbReference>
<dbReference type="GO" id="GO:0043386">
    <property type="term" value="P:mycotoxin biosynthetic process"/>
    <property type="evidence" value="ECO:0007669"/>
    <property type="project" value="InterPro"/>
</dbReference>
<dbReference type="PANTHER" id="PTHR33365:SF4">
    <property type="entry name" value="CYCLOCHLOROTINE BIOSYNTHESIS PROTEIN O"/>
    <property type="match status" value="1"/>
</dbReference>
<evidence type="ECO:0008006" key="11">
    <source>
        <dbReference type="Google" id="ProtNLM"/>
    </source>
</evidence>
<evidence type="ECO:0000256" key="6">
    <source>
        <dbReference type="ARBA" id="ARBA00023136"/>
    </source>
</evidence>
<evidence type="ECO:0000313" key="10">
    <source>
        <dbReference type="Proteomes" id="UP001175000"/>
    </source>
</evidence>
<keyword evidence="4" id="KW-1133">Transmembrane helix</keyword>
<organism evidence="9 10">
    <name type="scientific">Immersiella caudata</name>
    <dbReference type="NCBI Taxonomy" id="314043"/>
    <lineage>
        <taxon>Eukaryota</taxon>
        <taxon>Fungi</taxon>
        <taxon>Dikarya</taxon>
        <taxon>Ascomycota</taxon>
        <taxon>Pezizomycotina</taxon>
        <taxon>Sordariomycetes</taxon>
        <taxon>Sordariomycetidae</taxon>
        <taxon>Sordariales</taxon>
        <taxon>Lasiosphaeriaceae</taxon>
        <taxon>Immersiella</taxon>
    </lineage>
</organism>